<dbReference type="AlphaFoldDB" id="A0A644VRK7"/>
<sequence length="102" mass="11747">METRIHCANNSFLCNLSKYTIGINLKLFAHERPEAMEEAPVMMVGLNPERILQGLVQLQTQKTGKQHSFRLVNDYSMPNVSDKVARIILSYTDYVNRTVWSM</sequence>
<dbReference type="SUPFAM" id="SSF53756">
    <property type="entry name" value="UDP-Glycosyltransferase/glycogen phosphorylase"/>
    <property type="match status" value="1"/>
</dbReference>
<evidence type="ECO:0008006" key="2">
    <source>
        <dbReference type="Google" id="ProtNLM"/>
    </source>
</evidence>
<accession>A0A644VRK7</accession>
<protein>
    <recommendedName>
        <fullName evidence="2">UDP-N-acetylglucosamine 2-epimerase domain-containing protein</fullName>
    </recommendedName>
</protein>
<gene>
    <name evidence="1" type="ORF">SDC9_40156</name>
</gene>
<comment type="caution">
    <text evidence="1">The sequence shown here is derived from an EMBL/GenBank/DDBJ whole genome shotgun (WGS) entry which is preliminary data.</text>
</comment>
<proteinExistence type="predicted"/>
<dbReference type="EMBL" id="VSSQ01000411">
    <property type="protein sequence ID" value="MPL94008.1"/>
    <property type="molecule type" value="Genomic_DNA"/>
</dbReference>
<evidence type="ECO:0000313" key="1">
    <source>
        <dbReference type="EMBL" id="MPL94008.1"/>
    </source>
</evidence>
<organism evidence="1">
    <name type="scientific">bioreactor metagenome</name>
    <dbReference type="NCBI Taxonomy" id="1076179"/>
    <lineage>
        <taxon>unclassified sequences</taxon>
        <taxon>metagenomes</taxon>
        <taxon>ecological metagenomes</taxon>
    </lineage>
</organism>
<reference evidence="1" key="1">
    <citation type="submission" date="2019-08" db="EMBL/GenBank/DDBJ databases">
        <authorList>
            <person name="Kucharzyk K."/>
            <person name="Murdoch R.W."/>
            <person name="Higgins S."/>
            <person name="Loffler F."/>
        </authorList>
    </citation>
    <scope>NUCLEOTIDE SEQUENCE</scope>
</reference>
<name>A0A644VRK7_9ZZZZ</name>